<keyword evidence="1" id="KW-0175">Coiled coil</keyword>
<feature type="coiled-coil region" evidence="1">
    <location>
        <begin position="84"/>
        <end position="129"/>
    </location>
</feature>
<dbReference type="EMBL" id="CAMAPF010000934">
    <property type="protein sequence ID" value="CAH9124477.1"/>
    <property type="molecule type" value="Genomic_DNA"/>
</dbReference>
<dbReference type="AlphaFoldDB" id="A0AAV0EKU7"/>
<comment type="caution">
    <text evidence="3">The sequence shown here is derived from an EMBL/GenBank/DDBJ whole genome shotgun (WGS) entry which is preliminary data.</text>
</comment>
<gene>
    <name evidence="3" type="ORF">CEPIT_LOCUS26011</name>
    <name evidence="2" type="ORF">CEPIT_LOCUS6915</name>
</gene>
<proteinExistence type="predicted"/>
<evidence type="ECO:0000313" key="3">
    <source>
        <dbReference type="EMBL" id="CAH9124477.1"/>
    </source>
</evidence>
<keyword evidence="4" id="KW-1185">Reference proteome</keyword>
<evidence type="ECO:0000313" key="2">
    <source>
        <dbReference type="EMBL" id="CAH9079413.1"/>
    </source>
</evidence>
<dbReference type="EMBL" id="CAMAPF010000033">
    <property type="protein sequence ID" value="CAH9079413.1"/>
    <property type="molecule type" value="Genomic_DNA"/>
</dbReference>
<evidence type="ECO:0000313" key="4">
    <source>
        <dbReference type="Proteomes" id="UP001152523"/>
    </source>
</evidence>
<sequence length="144" mass="16449">MYEVTRKRTEGRQYKSSYEDTATKIIEMKNYEAENNEEGEAAIDGYAAIMSKEKSGGPIMCGRGVTKKDLVNTKETVQSYVMTSNDMETVMSTLRKEIEEKNEKKDAELEQMRKEREVEKQKMDLILAKLSAMIPNFDVNSLGV</sequence>
<protein>
    <submittedName>
        <fullName evidence="3">Uncharacterized protein</fullName>
    </submittedName>
</protein>
<evidence type="ECO:0000256" key="1">
    <source>
        <dbReference type="SAM" id="Coils"/>
    </source>
</evidence>
<accession>A0AAV0EKU7</accession>
<name>A0AAV0EKU7_9ASTE</name>
<organism evidence="3 4">
    <name type="scientific">Cuscuta epithymum</name>
    <dbReference type="NCBI Taxonomy" id="186058"/>
    <lineage>
        <taxon>Eukaryota</taxon>
        <taxon>Viridiplantae</taxon>
        <taxon>Streptophyta</taxon>
        <taxon>Embryophyta</taxon>
        <taxon>Tracheophyta</taxon>
        <taxon>Spermatophyta</taxon>
        <taxon>Magnoliopsida</taxon>
        <taxon>eudicotyledons</taxon>
        <taxon>Gunneridae</taxon>
        <taxon>Pentapetalae</taxon>
        <taxon>asterids</taxon>
        <taxon>lamiids</taxon>
        <taxon>Solanales</taxon>
        <taxon>Convolvulaceae</taxon>
        <taxon>Cuscuteae</taxon>
        <taxon>Cuscuta</taxon>
        <taxon>Cuscuta subgen. Cuscuta</taxon>
    </lineage>
</organism>
<dbReference type="Proteomes" id="UP001152523">
    <property type="component" value="Unassembled WGS sequence"/>
</dbReference>
<reference evidence="3" key="1">
    <citation type="submission" date="2022-07" db="EMBL/GenBank/DDBJ databases">
        <authorList>
            <person name="Macas J."/>
            <person name="Novak P."/>
            <person name="Neumann P."/>
        </authorList>
    </citation>
    <scope>NUCLEOTIDE SEQUENCE</scope>
</reference>